<evidence type="ECO:0000313" key="3">
    <source>
        <dbReference type="EMBL" id="GJN52150.1"/>
    </source>
</evidence>
<keyword evidence="5" id="KW-1185">Reference proteome</keyword>
<reference evidence="2 4" key="1">
    <citation type="submission" date="2020-05" db="EMBL/GenBank/DDBJ databases">
        <title>Characterization of novel class B3 metallo-beta-lactamase from novel Pseudomonas species.</title>
        <authorList>
            <person name="Yamada K."/>
            <person name="Aoki K."/>
            <person name="Ishii Y."/>
        </authorList>
    </citation>
    <scope>NUCLEOTIDE SEQUENCE [LARGE SCALE GENOMIC DNA]</scope>
    <source>
        <strain evidence="2 4">TUM18999</strain>
        <strain evidence="3 5">TUM20286</strain>
    </source>
</reference>
<dbReference type="InterPro" id="IPR032537">
    <property type="entry name" value="DUF4952"/>
</dbReference>
<evidence type="ECO:0000313" key="2">
    <source>
        <dbReference type="EMBL" id="BCG24492.1"/>
    </source>
</evidence>
<feature type="chain" id="PRO_5026872227" evidence="1">
    <location>
        <begin position="19"/>
        <end position="133"/>
    </location>
</feature>
<dbReference type="AlphaFoldDB" id="A0A6J4E410"/>
<dbReference type="EMBL" id="AP023189">
    <property type="protein sequence ID" value="BCG24492.1"/>
    <property type="molecule type" value="Genomic_DNA"/>
</dbReference>
<dbReference type="Proteomes" id="UP001054892">
    <property type="component" value="Unassembled WGS sequence"/>
</dbReference>
<accession>A0A6J4E410</accession>
<dbReference type="Pfam" id="PF16310">
    <property type="entry name" value="DUF4952"/>
    <property type="match status" value="1"/>
</dbReference>
<evidence type="ECO:0000313" key="5">
    <source>
        <dbReference type="Proteomes" id="UP001054892"/>
    </source>
</evidence>
<dbReference type="Proteomes" id="UP000509383">
    <property type="component" value="Chromosome"/>
</dbReference>
<organism evidence="2 4">
    <name type="scientific">Pseudomonas tohonis</name>
    <dbReference type="NCBI Taxonomy" id="2725477"/>
    <lineage>
        <taxon>Bacteria</taxon>
        <taxon>Pseudomonadati</taxon>
        <taxon>Pseudomonadota</taxon>
        <taxon>Gammaproteobacteria</taxon>
        <taxon>Pseudomonadales</taxon>
        <taxon>Pseudomonadaceae</taxon>
        <taxon>Pseudomonas</taxon>
    </lineage>
</organism>
<dbReference type="KEGG" id="ptw:TUM18999_26830"/>
<dbReference type="RefSeq" id="WP_173174186.1">
    <property type="nucleotide sequence ID" value="NZ_AP023189.1"/>
</dbReference>
<protein>
    <submittedName>
        <fullName evidence="2">DUF4952 domain-containing protein</fullName>
    </submittedName>
</protein>
<proteinExistence type="predicted"/>
<evidence type="ECO:0000256" key="1">
    <source>
        <dbReference type="SAM" id="SignalP"/>
    </source>
</evidence>
<keyword evidence="1" id="KW-0732">Signal</keyword>
<name>A0A6J4E410_9PSED</name>
<evidence type="ECO:0000313" key="4">
    <source>
        <dbReference type="Proteomes" id="UP000509383"/>
    </source>
</evidence>
<feature type="signal peptide" evidence="1">
    <location>
        <begin position="1"/>
        <end position="18"/>
    </location>
</feature>
<dbReference type="EMBL" id="BQKM01000003">
    <property type="protein sequence ID" value="GJN52150.1"/>
    <property type="molecule type" value="Genomic_DNA"/>
</dbReference>
<sequence>MRLAPILALLFLAGTAQAAEPACGDFLEQLGVASPGLHFEGCKLEEGGQLRQLVAEYQVPGPEAHGVEKLLHQRFGLQPLRFMCCGWDTSPAYAPHASGRPYEIHMNSGETLEKDWERIDRFHVSVTLYLEDP</sequence>
<gene>
    <name evidence="2" type="ORF">TUM18999_26830</name>
    <name evidence="3" type="ORF">TUM20286_19020</name>
</gene>